<dbReference type="Proteomes" id="UP000247591">
    <property type="component" value="Unassembled WGS sequence"/>
</dbReference>
<feature type="domain" description="Lantibiotic biosynthesis protein dehydration" evidence="2">
    <location>
        <begin position="150"/>
        <end position="519"/>
    </location>
</feature>
<dbReference type="InterPro" id="IPR025410">
    <property type="entry name" value="Lant_dehyd"/>
</dbReference>
<proteinExistence type="predicted"/>
<dbReference type="RefSeq" id="WP_110469309.1">
    <property type="nucleotide sequence ID" value="NZ_QJSP01000005.1"/>
</dbReference>
<dbReference type="NCBIfam" id="TIGR03897">
    <property type="entry name" value="lanti_2_LanM"/>
    <property type="match status" value="1"/>
</dbReference>
<feature type="binding site" evidence="1">
    <location>
        <position position="913"/>
    </location>
    <ligand>
        <name>Zn(2+)</name>
        <dbReference type="ChEBI" id="CHEBI:29105"/>
    </ligand>
</feature>
<evidence type="ECO:0000313" key="3">
    <source>
        <dbReference type="EMBL" id="PYE17904.1"/>
    </source>
</evidence>
<dbReference type="PIRSF" id="PIRSF037228">
    <property type="entry name" value="Lant_mod_RumM"/>
    <property type="match status" value="1"/>
</dbReference>
<evidence type="ECO:0000256" key="1">
    <source>
        <dbReference type="PIRSR" id="PIRSR607822-1"/>
    </source>
</evidence>
<dbReference type="AlphaFoldDB" id="A0A318RMV9"/>
<keyword evidence="1" id="KW-0862">Zinc</keyword>
<protein>
    <submittedName>
        <fullName evidence="3">Type 2 lantibiotic biosynthesis protein LanM</fullName>
    </submittedName>
</protein>
<dbReference type="Pfam" id="PF05147">
    <property type="entry name" value="LANC_like"/>
    <property type="match status" value="1"/>
</dbReference>
<evidence type="ECO:0000259" key="2">
    <source>
        <dbReference type="Pfam" id="PF13575"/>
    </source>
</evidence>
<dbReference type="GO" id="GO:0031179">
    <property type="term" value="P:peptide modification"/>
    <property type="evidence" value="ECO:0007669"/>
    <property type="project" value="InterPro"/>
</dbReference>
<keyword evidence="1" id="KW-0479">Metal-binding</keyword>
<dbReference type="InterPro" id="IPR017146">
    <property type="entry name" value="Lanti_2_LanM"/>
</dbReference>
<name>A0A318RMV9_WILLI</name>
<comment type="caution">
    <text evidence="3">The sequence shown here is derived from an EMBL/GenBank/DDBJ whole genome shotgun (WGS) entry which is preliminary data.</text>
</comment>
<feature type="binding site" evidence="1">
    <location>
        <position position="914"/>
    </location>
    <ligand>
        <name>Zn(2+)</name>
        <dbReference type="ChEBI" id="CHEBI:29105"/>
    </ligand>
</feature>
<dbReference type="InterPro" id="IPR007822">
    <property type="entry name" value="LANC-like"/>
</dbReference>
<evidence type="ECO:0000313" key="4">
    <source>
        <dbReference type="Proteomes" id="UP000247591"/>
    </source>
</evidence>
<dbReference type="EMBL" id="QJSP01000005">
    <property type="protein sequence ID" value="PYE17904.1"/>
    <property type="molecule type" value="Genomic_DNA"/>
</dbReference>
<dbReference type="Gene3D" id="1.50.10.20">
    <property type="match status" value="1"/>
</dbReference>
<dbReference type="OrthoDB" id="9148343at2"/>
<dbReference type="PRINTS" id="PR01950">
    <property type="entry name" value="LANCSUPER"/>
</dbReference>
<dbReference type="CDD" id="cd04792">
    <property type="entry name" value="LanM-like"/>
    <property type="match status" value="1"/>
</dbReference>
<reference evidence="3 4" key="1">
    <citation type="submission" date="2018-06" db="EMBL/GenBank/DDBJ databases">
        <title>Genomic Encyclopedia of Type Strains, Phase IV (KMG-IV): sequencing the most valuable type-strain genomes for metagenomic binning, comparative biology and taxonomic classification.</title>
        <authorList>
            <person name="Goeker M."/>
        </authorList>
    </citation>
    <scope>NUCLEOTIDE SEQUENCE [LARGE SCALE GENOMIC DNA]</scope>
    <source>
        <strain evidence="3 4">DSM 45521</strain>
    </source>
</reference>
<dbReference type="SMART" id="SM01260">
    <property type="entry name" value="LANC_like"/>
    <property type="match status" value="1"/>
</dbReference>
<dbReference type="GO" id="GO:0046872">
    <property type="term" value="F:metal ion binding"/>
    <property type="evidence" value="ECO:0007669"/>
    <property type="project" value="UniProtKB-KW"/>
</dbReference>
<dbReference type="Pfam" id="PF13575">
    <property type="entry name" value="DUF4135"/>
    <property type="match status" value="1"/>
</dbReference>
<keyword evidence="4" id="KW-1185">Reference proteome</keyword>
<sequence>MTADLQVYPELTAEETRELLEPLAQFDDRLDAALSHDTFHSFPPVLVSPAPQHESRPFQSIVRVLVEPERAETEEALAAHGHSPRQQLIEEWASSLEAALYEVYVRVLVRHLSTVSAANGLDGETPEERYQSYVSGFGNSVLEELHRDHPMLERIHRSHVTTRRRALVEMLNRVHRHRADLEGRLSIPSDAEITAVDLGRGDTHAGGRSVAVITFDGGMKVVYKPRPVDCEAGYAELVDWCAERGIVLPAAEVVRCDGYGFVEFITAVDVDDSDRNAFMDASGQLACVLYLLNARDMHHENVIADHRGPVPVDLETLMHPPRNRSGGIPEVPRNAHEILRTSIYGVGLLPLVLVREDASGGYDQIDLGFLGADEEGRSPFSALTFTNPFRDDMAVVLSRPDKQGLRASTIRGHSRADVLQLADAMAAGFRRAYEAISAEAAEFEAVVIRTFNRAKVRYVHNPTATYAQLLRTTTSPEALASPELSALLLKRLVIANRYCAPELTATEVTQMASRDVPYLLVDATGTEVRDAEGNPAGATVPASPLGTVVDKIRGLGDSDLAQQIDLIYAAFTARFPDNHLEADSPASMPTLRRDEGLPGLARRLGDQFTESMLSDLFGHLPTTWLSPLASMQTRRAWPPGVLGYDLYSGRMGPALALATLGTVLDHKRFHTAAARVFDPMAGILTDQSYEDRSLSAIGAGAYTGLSGCLFALAAAGEVAGRADWIAAARASIPEVVARASAGASLGAIDVIRGRIGIASALRAVAGDHRESFAMVDGVARDAVDEIRVAMQVPRDERDQVLRQSGFAHGIAGLVFHLTALASDGFGGGDAQPLARDLFDELPQFFSPEQGNWRTSFDEPHHSTGWCHGVSGMALALNEFAASEAAVGNRATEFTALAIDTLQQHGFSRNLTLCHGDLGNWEVVQRVGSEAQTREVAELLTAQVVGAKSHDRHSRHANTASLMVGTAGVAYHLARRLEPDLPYSPLTLKIGGAA</sequence>
<accession>A0A318RMV9</accession>
<organism evidence="3 4">
    <name type="scientific">Williamsia limnetica</name>
    <dbReference type="NCBI Taxonomy" id="882452"/>
    <lineage>
        <taxon>Bacteria</taxon>
        <taxon>Bacillati</taxon>
        <taxon>Actinomycetota</taxon>
        <taxon>Actinomycetes</taxon>
        <taxon>Mycobacteriales</taxon>
        <taxon>Nocardiaceae</taxon>
        <taxon>Williamsia</taxon>
    </lineage>
</organism>
<gene>
    <name evidence="3" type="ORF">DFR67_10549</name>
</gene>
<feature type="binding site" evidence="1">
    <location>
        <position position="866"/>
    </location>
    <ligand>
        <name>Zn(2+)</name>
        <dbReference type="ChEBI" id="CHEBI:29105"/>
    </ligand>
</feature>
<dbReference type="SUPFAM" id="SSF158745">
    <property type="entry name" value="LanC-like"/>
    <property type="match status" value="1"/>
</dbReference>